<evidence type="ECO:0000259" key="6">
    <source>
        <dbReference type="PROSITE" id="PS50970"/>
    </source>
</evidence>
<evidence type="ECO:0000313" key="7">
    <source>
        <dbReference type="EMBL" id="KAK5976536.1"/>
    </source>
</evidence>
<feature type="non-terminal residue" evidence="7">
    <location>
        <position position="99"/>
    </location>
</feature>
<comment type="pathway">
    <text evidence="3">Amino-acid biosynthesis; L-methionine biosynthesis via de novo pathway.</text>
</comment>
<dbReference type="GO" id="GO:0032259">
    <property type="term" value="P:methylation"/>
    <property type="evidence" value="ECO:0007669"/>
    <property type="project" value="UniProtKB-KW"/>
</dbReference>
<dbReference type="PROSITE" id="PS50970">
    <property type="entry name" value="HCY"/>
    <property type="match status" value="1"/>
</dbReference>
<evidence type="ECO:0000256" key="1">
    <source>
        <dbReference type="ARBA" id="ARBA00022603"/>
    </source>
</evidence>
<accession>A0AAN8FBB8</accession>
<proteinExistence type="predicted"/>
<reference evidence="7 8" key="1">
    <citation type="submission" date="2019-10" db="EMBL/GenBank/DDBJ databases">
        <title>Assembly and Annotation for the nematode Trichostrongylus colubriformis.</title>
        <authorList>
            <person name="Martin J."/>
        </authorList>
    </citation>
    <scope>NUCLEOTIDE SEQUENCE [LARGE SCALE GENOMIC DNA]</scope>
    <source>
        <strain evidence="7">G859</strain>
        <tissue evidence="7">Whole worm</tissue>
    </source>
</reference>
<dbReference type="GO" id="GO:0008168">
    <property type="term" value="F:methyltransferase activity"/>
    <property type="evidence" value="ECO:0007669"/>
    <property type="project" value="UniProtKB-KW"/>
</dbReference>
<evidence type="ECO:0000256" key="4">
    <source>
        <dbReference type="PROSITE-ProRule" id="PRU00333"/>
    </source>
</evidence>
<keyword evidence="2" id="KW-0808">Transferase</keyword>
<evidence type="ECO:0000313" key="8">
    <source>
        <dbReference type="Proteomes" id="UP001331761"/>
    </source>
</evidence>
<evidence type="ECO:0000256" key="3">
    <source>
        <dbReference type="ARBA" id="ARBA00034478"/>
    </source>
</evidence>
<dbReference type="Pfam" id="PF02574">
    <property type="entry name" value="S-methyl_trans"/>
    <property type="match status" value="1"/>
</dbReference>
<feature type="region of interest" description="Disordered" evidence="5">
    <location>
        <begin position="1"/>
        <end position="20"/>
    </location>
</feature>
<dbReference type="Gene3D" id="3.20.20.330">
    <property type="entry name" value="Homocysteine-binding-like domain"/>
    <property type="match status" value="1"/>
</dbReference>
<comment type="caution">
    <text evidence="4">Lacks conserved residue(s) required for the propagation of feature annotation.</text>
</comment>
<dbReference type="SUPFAM" id="SSF82282">
    <property type="entry name" value="Homocysteine S-methyltransferase"/>
    <property type="match status" value="1"/>
</dbReference>
<comment type="caution">
    <text evidence="7">The sequence shown here is derived from an EMBL/GenBank/DDBJ whole genome shotgun (WGS) entry which is preliminary data.</text>
</comment>
<dbReference type="InterPro" id="IPR036589">
    <property type="entry name" value="HCY_dom_sf"/>
</dbReference>
<evidence type="ECO:0000256" key="5">
    <source>
        <dbReference type="SAM" id="MobiDB-lite"/>
    </source>
</evidence>
<dbReference type="AlphaFoldDB" id="A0AAN8FBB8"/>
<evidence type="ECO:0000256" key="2">
    <source>
        <dbReference type="ARBA" id="ARBA00022679"/>
    </source>
</evidence>
<sequence length="99" mass="11034">VDSRSGYEPFDGMNEPPPSRKIRVLDGSFSSELANVASDFFDKERPNWTFDAVLHEPEAVATVHRRFIDAGVDDIESNTYHACLPSLQQQGVDGPKLIE</sequence>
<feature type="non-terminal residue" evidence="7">
    <location>
        <position position="1"/>
    </location>
</feature>
<name>A0AAN8FBB8_TRICO</name>
<keyword evidence="8" id="KW-1185">Reference proteome</keyword>
<dbReference type="EMBL" id="WIXE01011734">
    <property type="protein sequence ID" value="KAK5976536.1"/>
    <property type="molecule type" value="Genomic_DNA"/>
</dbReference>
<dbReference type="InterPro" id="IPR003726">
    <property type="entry name" value="HCY_dom"/>
</dbReference>
<gene>
    <name evidence="7" type="ORF">GCK32_020820</name>
</gene>
<dbReference type="Proteomes" id="UP001331761">
    <property type="component" value="Unassembled WGS sequence"/>
</dbReference>
<organism evidence="7 8">
    <name type="scientific">Trichostrongylus colubriformis</name>
    <name type="common">Black scour worm</name>
    <dbReference type="NCBI Taxonomy" id="6319"/>
    <lineage>
        <taxon>Eukaryota</taxon>
        <taxon>Metazoa</taxon>
        <taxon>Ecdysozoa</taxon>
        <taxon>Nematoda</taxon>
        <taxon>Chromadorea</taxon>
        <taxon>Rhabditida</taxon>
        <taxon>Rhabditina</taxon>
        <taxon>Rhabditomorpha</taxon>
        <taxon>Strongyloidea</taxon>
        <taxon>Trichostrongylidae</taxon>
        <taxon>Trichostrongylus</taxon>
    </lineage>
</organism>
<keyword evidence="1" id="KW-0489">Methyltransferase</keyword>
<protein>
    <submittedName>
        <fullName evidence="7">Hcy-binding domain-containing protein</fullName>
    </submittedName>
</protein>
<feature type="domain" description="Hcy-binding" evidence="6">
    <location>
        <begin position="11"/>
        <end position="99"/>
    </location>
</feature>